<comment type="caution">
    <text evidence="1">The sequence shown here is derived from an EMBL/GenBank/DDBJ whole genome shotgun (WGS) entry which is preliminary data.</text>
</comment>
<dbReference type="EMBL" id="BBSA01000003">
    <property type="protein sequence ID" value="GAM61358.1"/>
    <property type="molecule type" value="Genomic_DNA"/>
</dbReference>
<sequence>MVEFIKNSSIKTIGIWLSVIRLMIPIAISVKILEEFGAIEFLGSLLEPLMISIGLPGVLGLVWAVALITNLWTAALVFVTISSGMEITSAEVTILGIMMLFAHGLPLEIRMAQKCGVGAVFSIILRVGSAIITAYLFNWIFTSNSILQDQATIYISTNNLIESTYFDWVINQLQSYIIVFIMLFVLTIVLDLLKHFGLVHKLGEILSPYFKLMGLSKSVHPLLL</sequence>
<reference evidence="1 2" key="1">
    <citation type="submission" date="2015-01" db="EMBL/GenBank/DDBJ databases">
        <title>Vibrio sp. C5 JCM 19232 whole genome shotgun sequence.</title>
        <authorList>
            <person name="Sawabe T."/>
            <person name="Meirelles P."/>
            <person name="Feng G."/>
            <person name="Sayaka M."/>
            <person name="Hattori M."/>
            <person name="Ohkuma M."/>
        </authorList>
    </citation>
    <scope>NUCLEOTIDE SEQUENCE [LARGE SCALE GENOMIC DNA]</scope>
    <source>
        <strain evidence="1 2">JCM19232</strain>
    </source>
</reference>
<dbReference type="AlphaFoldDB" id="A0A0B8PE11"/>
<dbReference type="Proteomes" id="UP000031670">
    <property type="component" value="Unassembled WGS sequence"/>
</dbReference>
<reference evidence="1 2" key="2">
    <citation type="submission" date="2015-01" db="EMBL/GenBank/DDBJ databases">
        <authorList>
            <consortium name="NBRP consortium"/>
            <person name="Sawabe T."/>
            <person name="Meirelles P."/>
            <person name="Feng G."/>
            <person name="Sayaka M."/>
            <person name="Hattori M."/>
            <person name="Ohkuma M."/>
        </authorList>
    </citation>
    <scope>NUCLEOTIDE SEQUENCE [LARGE SCALE GENOMIC DNA]</scope>
    <source>
        <strain evidence="1 2">JCM19232</strain>
    </source>
</reference>
<evidence type="ECO:0000313" key="2">
    <source>
        <dbReference type="Proteomes" id="UP000031670"/>
    </source>
</evidence>
<evidence type="ECO:0000313" key="1">
    <source>
        <dbReference type="EMBL" id="GAM61358.1"/>
    </source>
</evidence>
<accession>A0A0B8PE11</accession>
<organism evidence="1 2">
    <name type="scientific">Vibrio ishigakensis</name>
    <dbReference type="NCBI Taxonomy" id="1481914"/>
    <lineage>
        <taxon>Bacteria</taxon>
        <taxon>Pseudomonadati</taxon>
        <taxon>Pseudomonadota</taxon>
        <taxon>Gammaproteobacteria</taxon>
        <taxon>Vibrionales</taxon>
        <taxon>Vibrionaceae</taxon>
        <taxon>Vibrio</taxon>
    </lineage>
</organism>
<protein>
    <submittedName>
        <fullName evidence="1">Putative membrane protein</fullName>
    </submittedName>
</protein>
<proteinExistence type="predicted"/>
<gene>
    <name evidence="1" type="ORF">JCM19232_5659</name>
</gene>
<name>A0A0B8PE11_9VIBR</name>